<feature type="domain" description="4Fe-4S ferredoxin-type" evidence="2">
    <location>
        <begin position="122"/>
        <end position="148"/>
    </location>
</feature>
<dbReference type="HOGENOM" id="CLU_145181_0_0_2"/>
<dbReference type="Pfam" id="PF13187">
    <property type="entry name" value="Fer4_9"/>
    <property type="match status" value="1"/>
</dbReference>
<dbReference type="EMBL" id="CP000743">
    <property type="protein sequence ID" value="ABR56219.1"/>
    <property type="molecule type" value="Genomic_DNA"/>
</dbReference>
<dbReference type="GO" id="GO:0003677">
    <property type="term" value="F:DNA binding"/>
    <property type="evidence" value="ECO:0007669"/>
    <property type="project" value="InterPro"/>
</dbReference>
<sequence>MPEHILSGIKAIIAIKLKKEGKLQREIAEYLKIDRSAVSHYVNGRYPSEKVLAVANEIVELPIKQGIFIINTLSRDKELTNRIIKNIYGDSTAIEINSDTCILCGGCLECEYDAISINNTNYLINIDNKSCVLCGKCLKICPEHIDIK</sequence>
<evidence type="ECO:0000259" key="1">
    <source>
        <dbReference type="PROSITE" id="PS50943"/>
    </source>
</evidence>
<dbReference type="PROSITE" id="PS50943">
    <property type="entry name" value="HTH_CROC1"/>
    <property type="match status" value="1"/>
</dbReference>
<protein>
    <submittedName>
        <fullName evidence="3">4Fe-4S ferredoxin iron-sulfur binding domain protein</fullName>
    </submittedName>
</protein>
<dbReference type="OrthoDB" id="23833at2157"/>
<dbReference type="Gene3D" id="1.10.260.40">
    <property type="entry name" value="lambda repressor-like DNA-binding domains"/>
    <property type="match status" value="1"/>
</dbReference>
<feature type="domain" description="HTH cro/C1-type" evidence="1">
    <location>
        <begin position="13"/>
        <end position="52"/>
    </location>
</feature>
<evidence type="ECO:0000313" key="4">
    <source>
        <dbReference type="Proteomes" id="UP000001106"/>
    </source>
</evidence>
<dbReference type="STRING" id="419665.Maeo_0635"/>
<dbReference type="eggNOG" id="arCOG04891">
    <property type="taxonomic scope" value="Archaea"/>
</dbReference>
<dbReference type="RefSeq" id="WP_011973351.1">
    <property type="nucleotide sequence ID" value="NC_009635.1"/>
</dbReference>
<name>A6UUP7_META3</name>
<accession>A6UUP7</accession>
<dbReference type="Gene3D" id="3.30.70.20">
    <property type="match status" value="1"/>
</dbReference>
<feature type="domain" description="4Fe-4S ferredoxin-type" evidence="2">
    <location>
        <begin position="92"/>
        <end position="120"/>
    </location>
</feature>
<dbReference type="SUPFAM" id="SSF54862">
    <property type="entry name" value="4Fe-4S ferredoxins"/>
    <property type="match status" value="1"/>
</dbReference>
<dbReference type="PROSITE" id="PS51379">
    <property type="entry name" value="4FE4S_FER_2"/>
    <property type="match status" value="2"/>
</dbReference>
<dbReference type="InterPro" id="IPR010982">
    <property type="entry name" value="Lambda_DNA-bd_dom_sf"/>
</dbReference>
<dbReference type="CDD" id="cd00093">
    <property type="entry name" value="HTH_XRE"/>
    <property type="match status" value="1"/>
</dbReference>
<dbReference type="Proteomes" id="UP000001106">
    <property type="component" value="Chromosome"/>
</dbReference>
<organism evidence="3 4">
    <name type="scientific">Methanococcus aeolicus (strain ATCC BAA-1280 / DSM 17508 / OCM 812 / Nankai-3)</name>
    <dbReference type="NCBI Taxonomy" id="419665"/>
    <lineage>
        <taxon>Archaea</taxon>
        <taxon>Methanobacteriati</taxon>
        <taxon>Methanobacteriota</taxon>
        <taxon>Methanomada group</taxon>
        <taxon>Methanococci</taxon>
        <taxon>Methanococcales</taxon>
        <taxon>Methanococcaceae</taxon>
        <taxon>Methanococcus</taxon>
    </lineage>
</organism>
<dbReference type="InterPro" id="IPR001387">
    <property type="entry name" value="Cro/C1-type_HTH"/>
</dbReference>
<dbReference type="PROSITE" id="PS00198">
    <property type="entry name" value="4FE4S_FER_1"/>
    <property type="match status" value="1"/>
</dbReference>
<dbReference type="Pfam" id="PF01381">
    <property type="entry name" value="HTH_3"/>
    <property type="match status" value="1"/>
</dbReference>
<dbReference type="InterPro" id="IPR017900">
    <property type="entry name" value="4Fe4S_Fe_S_CS"/>
</dbReference>
<gene>
    <name evidence="3" type="ordered locus">Maeo_0635</name>
</gene>
<reference evidence="3" key="1">
    <citation type="submission" date="2007-06" db="EMBL/GenBank/DDBJ databases">
        <title>Complete sequence of Methanococcus aeolicus Nankai-3.</title>
        <authorList>
            <consortium name="US DOE Joint Genome Institute"/>
            <person name="Copeland A."/>
            <person name="Lucas S."/>
            <person name="Lapidus A."/>
            <person name="Barry K."/>
            <person name="Glavina del Rio T."/>
            <person name="Dalin E."/>
            <person name="Tice H."/>
            <person name="Pitluck S."/>
            <person name="Chain P."/>
            <person name="Malfatti S."/>
            <person name="Shin M."/>
            <person name="Vergez L."/>
            <person name="Schmutz J."/>
            <person name="Larimer F."/>
            <person name="Land M."/>
            <person name="Hauser L."/>
            <person name="Kyrpides N."/>
            <person name="Lykidis A."/>
            <person name="Sieprawska-Lupa M."/>
            <person name="Whitman W.B."/>
            <person name="Richardson P."/>
        </authorList>
    </citation>
    <scope>NUCLEOTIDE SEQUENCE [LARGE SCALE GENOMIC DNA]</scope>
    <source>
        <strain evidence="3">Nankai-3</strain>
    </source>
</reference>
<dbReference type="InterPro" id="IPR017896">
    <property type="entry name" value="4Fe4S_Fe-S-bd"/>
</dbReference>
<evidence type="ECO:0000313" key="3">
    <source>
        <dbReference type="EMBL" id="ABR56219.1"/>
    </source>
</evidence>
<dbReference type="AlphaFoldDB" id="A6UUP7"/>
<dbReference type="GO" id="GO:0016491">
    <property type="term" value="F:oxidoreductase activity"/>
    <property type="evidence" value="ECO:0007669"/>
    <property type="project" value="UniProtKB-ARBA"/>
</dbReference>
<keyword evidence="4" id="KW-1185">Reference proteome</keyword>
<dbReference type="KEGG" id="mae:Maeo_0635"/>
<evidence type="ECO:0000259" key="2">
    <source>
        <dbReference type="PROSITE" id="PS51379"/>
    </source>
</evidence>
<proteinExistence type="predicted"/>
<dbReference type="GeneID" id="5326556"/>
<dbReference type="SUPFAM" id="SSF47413">
    <property type="entry name" value="lambda repressor-like DNA-binding domains"/>
    <property type="match status" value="1"/>
</dbReference>